<proteinExistence type="predicted"/>
<accession>A0A327Z326</accession>
<protein>
    <recommendedName>
        <fullName evidence="3">Histidine kinase/HSP90-like ATPase domain-containing protein</fullName>
    </recommendedName>
</protein>
<dbReference type="CDD" id="cd16936">
    <property type="entry name" value="HATPase_RsbW-like"/>
    <property type="match status" value="1"/>
</dbReference>
<sequence>MEAAGAGHLRAVGQLRTSPPPPTAQELNVWELNTSADLHTLRAQLHEALTGNPLIDGERLDDIPERMVLVATELASNTIRHGRPPTLIRLLCSDDEFVLDVADHDLENLPELSDTRPINAGGRGLLLAMSFSIDVGWYATDDTKHVWASFPRVA</sequence>
<keyword evidence="1" id="KW-0723">Serine/threonine-protein kinase</keyword>
<evidence type="ECO:0000313" key="5">
    <source>
        <dbReference type="Proteomes" id="UP000249341"/>
    </source>
</evidence>
<dbReference type="EMBL" id="QLMJ01000017">
    <property type="protein sequence ID" value="RAK29747.1"/>
    <property type="molecule type" value="Genomic_DNA"/>
</dbReference>
<evidence type="ECO:0000313" key="4">
    <source>
        <dbReference type="EMBL" id="RAK29747.1"/>
    </source>
</evidence>
<name>A0A327Z326_9ACTN</name>
<evidence type="ECO:0000259" key="3">
    <source>
        <dbReference type="Pfam" id="PF13581"/>
    </source>
</evidence>
<dbReference type="InterPro" id="IPR036890">
    <property type="entry name" value="HATPase_C_sf"/>
</dbReference>
<dbReference type="GO" id="GO:0004674">
    <property type="term" value="F:protein serine/threonine kinase activity"/>
    <property type="evidence" value="ECO:0007669"/>
    <property type="project" value="UniProtKB-KW"/>
</dbReference>
<dbReference type="Proteomes" id="UP000249341">
    <property type="component" value="Unassembled WGS sequence"/>
</dbReference>
<dbReference type="InterPro" id="IPR003594">
    <property type="entry name" value="HATPase_dom"/>
</dbReference>
<dbReference type="AlphaFoldDB" id="A0A327Z326"/>
<feature type="domain" description="Histidine kinase/HSP90-like ATPase" evidence="3">
    <location>
        <begin position="35"/>
        <end position="149"/>
    </location>
</feature>
<comment type="caution">
    <text evidence="4">The sequence shown here is derived from an EMBL/GenBank/DDBJ whole genome shotgun (WGS) entry which is preliminary data.</text>
</comment>
<keyword evidence="1" id="KW-0418">Kinase</keyword>
<dbReference type="Gene3D" id="3.30.565.10">
    <property type="entry name" value="Histidine kinase-like ATPase, C-terminal domain"/>
    <property type="match status" value="1"/>
</dbReference>
<organism evidence="4 5">
    <name type="scientific">Actinoplanes lutulentus</name>
    <dbReference type="NCBI Taxonomy" id="1287878"/>
    <lineage>
        <taxon>Bacteria</taxon>
        <taxon>Bacillati</taxon>
        <taxon>Actinomycetota</taxon>
        <taxon>Actinomycetes</taxon>
        <taxon>Micromonosporales</taxon>
        <taxon>Micromonosporaceae</taxon>
        <taxon>Actinoplanes</taxon>
    </lineage>
</organism>
<dbReference type="PANTHER" id="PTHR35526">
    <property type="entry name" value="ANTI-SIGMA-F FACTOR RSBW-RELATED"/>
    <property type="match status" value="1"/>
</dbReference>
<gene>
    <name evidence="4" type="ORF">B0I29_11773</name>
</gene>
<keyword evidence="5" id="KW-1185">Reference proteome</keyword>
<reference evidence="4 5" key="1">
    <citation type="submission" date="2018-06" db="EMBL/GenBank/DDBJ databases">
        <title>Genomic Encyclopedia of Type Strains, Phase III (KMG-III): the genomes of soil and plant-associated and newly described type strains.</title>
        <authorList>
            <person name="Whitman W."/>
        </authorList>
    </citation>
    <scope>NUCLEOTIDE SEQUENCE [LARGE SCALE GENOMIC DNA]</scope>
    <source>
        <strain evidence="4 5">CGMCC 4.7090</strain>
    </source>
</reference>
<keyword evidence="1" id="KW-0808">Transferase</keyword>
<feature type="region of interest" description="Disordered" evidence="2">
    <location>
        <begin position="1"/>
        <end position="23"/>
    </location>
</feature>
<dbReference type="InterPro" id="IPR050267">
    <property type="entry name" value="Anti-sigma-factor_SerPK"/>
</dbReference>
<dbReference type="Pfam" id="PF13581">
    <property type="entry name" value="HATPase_c_2"/>
    <property type="match status" value="1"/>
</dbReference>
<evidence type="ECO:0000256" key="2">
    <source>
        <dbReference type="SAM" id="MobiDB-lite"/>
    </source>
</evidence>
<dbReference type="PANTHER" id="PTHR35526:SF3">
    <property type="entry name" value="ANTI-SIGMA-F FACTOR RSBW"/>
    <property type="match status" value="1"/>
</dbReference>
<evidence type="ECO:0000256" key="1">
    <source>
        <dbReference type="ARBA" id="ARBA00022527"/>
    </source>
</evidence>